<name>A0ABW8TRN7_9CLOT</name>
<evidence type="ECO:0008006" key="4">
    <source>
        <dbReference type="Google" id="ProtNLM"/>
    </source>
</evidence>
<reference evidence="2 3" key="1">
    <citation type="submission" date="2024-11" db="EMBL/GenBank/DDBJ databases">
        <authorList>
            <person name="Heng Y.C."/>
            <person name="Lim A.C.H."/>
            <person name="Lee J.K.Y."/>
            <person name="Kittelmann S."/>
        </authorList>
    </citation>
    <scope>NUCLEOTIDE SEQUENCE [LARGE SCALE GENOMIC DNA]</scope>
    <source>
        <strain evidence="2 3">WILCCON 0202</strain>
    </source>
</reference>
<keyword evidence="3" id="KW-1185">Reference proteome</keyword>
<organism evidence="2 3">
    <name type="scientific">Candidatus Clostridium radicumherbarum</name>
    <dbReference type="NCBI Taxonomy" id="3381662"/>
    <lineage>
        <taxon>Bacteria</taxon>
        <taxon>Bacillati</taxon>
        <taxon>Bacillota</taxon>
        <taxon>Clostridia</taxon>
        <taxon>Eubacteriales</taxon>
        <taxon>Clostridiaceae</taxon>
        <taxon>Clostridium</taxon>
    </lineage>
</organism>
<dbReference type="Proteomes" id="UP001623661">
    <property type="component" value="Unassembled WGS sequence"/>
</dbReference>
<keyword evidence="1" id="KW-0812">Transmembrane</keyword>
<protein>
    <recommendedName>
        <fullName evidence="4">Fimbrial assembly protein (PilN)</fullName>
    </recommendedName>
</protein>
<dbReference type="EMBL" id="JBJHZY010000001">
    <property type="protein sequence ID" value="MFL0268402.1"/>
    <property type="molecule type" value="Genomic_DNA"/>
</dbReference>
<proteinExistence type="predicted"/>
<evidence type="ECO:0000313" key="2">
    <source>
        <dbReference type="EMBL" id="MFL0268402.1"/>
    </source>
</evidence>
<keyword evidence="1" id="KW-0472">Membrane</keyword>
<accession>A0ABW8TRN7</accession>
<evidence type="ECO:0000313" key="3">
    <source>
        <dbReference type="Proteomes" id="UP001623661"/>
    </source>
</evidence>
<evidence type="ECO:0000256" key="1">
    <source>
        <dbReference type="SAM" id="Phobius"/>
    </source>
</evidence>
<feature type="transmembrane region" description="Helical" evidence="1">
    <location>
        <begin position="25"/>
        <end position="44"/>
    </location>
</feature>
<comment type="caution">
    <text evidence="2">The sequence shown here is derived from an EMBL/GenBank/DDBJ whole genome shotgun (WGS) entry which is preliminary data.</text>
</comment>
<dbReference type="RefSeq" id="WP_406764977.1">
    <property type="nucleotide sequence ID" value="NZ_JBJHZY010000001.1"/>
</dbReference>
<gene>
    <name evidence="2" type="ORF">ACJDUH_09810</name>
</gene>
<sequence>MENIKFLSVKFQEVELRYKLQKYKITVCILWLMSLSFFLALMYFNNLNKQYEKNINLKKAKASSTREESKSQQFDTINNFIEFYTGTSNNIVFNNIEVNNSEIKLDVLTGQRNTFNDIVNTLEGSSKYKIKYLSSIEENNNKYSFKITLEVKK</sequence>
<keyword evidence="1" id="KW-1133">Transmembrane helix</keyword>